<reference evidence="1" key="1">
    <citation type="submission" date="2020-05" db="EMBL/GenBank/DDBJ databases">
        <title>Large-scale comparative analyses of tick genomes elucidate their genetic diversity and vector capacities.</title>
        <authorList>
            <person name="Jia N."/>
            <person name="Wang J."/>
            <person name="Shi W."/>
            <person name="Du L."/>
            <person name="Sun Y."/>
            <person name="Zhan W."/>
            <person name="Jiang J."/>
            <person name="Wang Q."/>
            <person name="Zhang B."/>
            <person name="Ji P."/>
            <person name="Sakyi L.B."/>
            <person name="Cui X."/>
            <person name="Yuan T."/>
            <person name="Jiang B."/>
            <person name="Yang W."/>
            <person name="Lam T.T.-Y."/>
            <person name="Chang Q."/>
            <person name="Ding S."/>
            <person name="Wang X."/>
            <person name="Zhu J."/>
            <person name="Ruan X."/>
            <person name="Zhao L."/>
            <person name="Wei J."/>
            <person name="Que T."/>
            <person name="Du C."/>
            <person name="Cheng J."/>
            <person name="Dai P."/>
            <person name="Han X."/>
            <person name="Huang E."/>
            <person name="Gao Y."/>
            <person name="Liu J."/>
            <person name="Shao H."/>
            <person name="Ye R."/>
            <person name="Li L."/>
            <person name="Wei W."/>
            <person name="Wang X."/>
            <person name="Wang C."/>
            <person name="Yang T."/>
            <person name="Huo Q."/>
            <person name="Li W."/>
            <person name="Guo W."/>
            <person name="Chen H."/>
            <person name="Zhou L."/>
            <person name="Ni X."/>
            <person name="Tian J."/>
            <person name="Zhou Y."/>
            <person name="Sheng Y."/>
            <person name="Liu T."/>
            <person name="Pan Y."/>
            <person name="Xia L."/>
            <person name="Li J."/>
            <person name="Zhao F."/>
            <person name="Cao W."/>
        </authorList>
    </citation>
    <scope>NUCLEOTIDE SEQUENCE</scope>
    <source>
        <strain evidence="1">Hyas-2018</strain>
    </source>
</reference>
<name>A0ACB7SJK2_HYAAI</name>
<dbReference type="Proteomes" id="UP000821845">
    <property type="component" value="Chromosome 3"/>
</dbReference>
<evidence type="ECO:0000313" key="1">
    <source>
        <dbReference type="EMBL" id="KAH6934760.1"/>
    </source>
</evidence>
<sequence length="142" mass="16041">MMEAATHFVEVVPEDMQTLGTEEEMLPPVSASVVSSSSIINMNTLIYSQGPDGIIMEGDEIGPDIVGEIVTDDSPDMKVLPTNQVIHMDLAREKHQRPDSKHWRSQHALLDCVDDDNGFVEERHLLDRERSARLLMFATRRR</sequence>
<organism evidence="1 2">
    <name type="scientific">Hyalomma asiaticum</name>
    <name type="common">Tick</name>
    <dbReference type="NCBI Taxonomy" id="266040"/>
    <lineage>
        <taxon>Eukaryota</taxon>
        <taxon>Metazoa</taxon>
        <taxon>Ecdysozoa</taxon>
        <taxon>Arthropoda</taxon>
        <taxon>Chelicerata</taxon>
        <taxon>Arachnida</taxon>
        <taxon>Acari</taxon>
        <taxon>Parasitiformes</taxon>
        <taxon>Ixodida</taxon>
        <taxon>Ixodoidea</taxon>
        <taxon>Ixodidae</taxon>
        <taxon>Hyalomminae</taxon>
        <taxon>Hyalomma</taxon>
    </lineage>
</organism>
<evidence type="ECO:0000313" key="2">
    <source>
        <dbReference type="Proteomes" id="UP000821845"/>
    </source>
</evidence>
<proteinExistence type="predicted"/>
<keyword evidence="2" id="KW-1185">Reference proteome</keyword>
<dbReference type="EMBL" id="CM023483">
    <property type="protein sequence ID" value="KAH6934760.1"/>
    <property type="molecule type" value="Genomic_DNA"/>
</dbReference>
<accession>A0ACB7SJK2</accession>
<comment type="caution">
    <text evidence="1">The sequence shown here is derived from an EMBL/GenBank/DDBJ whole genome shotgun (WGS) entry which is preliminary data.</text>
</comment>
<gene>
    <name evidence="1" type="ORF">HPB50_000691</name>
</gene>
<protein>
    <submittedName>
        <fullName evidence="1">Uncharacterized protein</fullName>
    </submittedName>
</protein>